<dbReference type="OrthoDB" id="9805533at2"/>
<comment type="caution">
    <text evidence="13">The sequence shown here is derived from an EMBL/GenBank/DDBJ whole genome shotgun (WGS) entry which is preliminary data.</text>
</comment>
<dbReference type="InterPro" id="IPR019554">
    <property type="entry name" value="Soluble_ligand-bd"/>
</dbReference>
<feature type="region of interest" description="Disordered" evidence="11">
    <location>
        <begin position="434"/>
        <end position="483"/>
    </location>
</feature>
<dbReference type="Proteomes" id="UP000319732">
    <property type="component" value="Unassembled WGS sequence"/>
</dbReference>
<dbReference type="PANTHER" id="PTHR43578">
    <property type="entry name" value="NADH-QUINONE OXIDOREDUCTASE SUBUNIT F"/>
    <property type="match status" value="1"/>
</dbReference>
<dbReference type="InterPro" id="IPR037207">
    <property type="entry name" value="Nuop51_4Fe4S-bd_sf"/>
</dbReference>
<comment type="cofactor">
    <cofactor evidence="1">
        <name>FMN</name>
        <dbReference type="ChEBI" id="CHEBI:58210"/>
    </cofactor>
</comment>
<evidence type="ECO:0000256" key="8">
    <source>
        <dbReference type="ARBA" id="ARBA00023014"/>
    </source>
</evidence>
<organism evidence="13 14">
    <name type="scientific">Exilibacterium tricleocarpae</name>
    <dbReference type="NCBI Taxonomy" id="2591008"/>
    <lineage>
        <taxon>Bacteria</taxon>
        <taxon>Pseudomonadati</taxon>
        <taxon>Pseudomonadota</taxon>
        <taxon>Gammaproteobacteria</taxon>
        <taxon>Cellvibrionales</taxon>
        <taxon>Cellvibrionaceae</taxon>
        <taxon>Exilibacterium</taxon>
    </lineage>
</organism>
<evidence type="ECO:0000256" key="3">
    <source>
        <dbReference type="ARBA" id="ARBA00007523"/>
    </source>
</evidence>
<dbReference type="EMBL" id="VHSG01000022">
    <property type="protein sequence ID" value="TQV71184.1"/>
    <property type="molecule type" value="Genomic_DNA"/>
</dbReference>
<dbReference type="GO" id="GO:0051539">
    <property type="term" value="F:4 iron, 4 sulfur cluster binding"/>
    <property type="evidence" value="ECO:0007669"/>
    <property type="project" value="UniProtKB-KW"/>
</dbReference>
<dbReference type="Gene3D" id="3.10.20.600">
    <property type="match status" value="1"/>
</dbReference>
<dbReference type="PANTHER" id="PTHR43578:SF3">
    <property type="entry name" value="NADH-QUINONE OXIDOREDUCTASE SUBUNIT F"/>
    <property type="match status" value="1"/>
</dbReference>
<evidence type="ECO:0000256" key="4">
    <source>
        <dbReference type="ARBA" id="ARBA00019901"/>
    </source>
</evidence>
<evidence type="ECO:0000256" key="2">
    <source>
        <dbReference type="ARBA" id="ARBA00001966"/>
    </source>
</evidence>
<keyword evidence="8" id="KW-0411">Iron-sulfur</keyword>
<dbReference type="InterPro" id="IPR001949">
    <property type="entry name" value="NADH-UbQ_OxRdtase_51kDa_CS"/>
</dbReference>
<dbReference type="FunFam" id="1.20.1440.230:FF:000002">
    <property type="entry name" value="NADH-quinone oxidoreductase subunit F"/>
    <property type="match status" value="1"/>
</dbReference>
<reference evidence="13 14" key="1">
    <citation type="submission" date="2019-06" db="EMBL/GenBank/DDBJ databases">
        <title>Whole genome sequence for Cellvibrionaceae sp. R142.</title>
        <authorList>
            <person name="Wang G."/>
        </authorList>
    </citation>
    <scope>NUCLEOTIDE SEQUENCE [LARGE SCALE GENOMIC DNA]</scope>
    <source>
        <strain evidence="13 14">R142</strain>
    </source>
</reference>
<dbReference type="Gene3D" id="6.10.250.1450">
    <property type="match status" value="1"/>
</dbReference>
<evidence type="ECO:0000259" key="12">
    <source>
        <dbReference type="SMART" id="SM00928"/>
    </source>
</evidence>
<evidence type="ECO:0000256" key="11">
    <source>
        <dbReference type="SAM" id="MobiDB-lite"/>
    </source>
</evidence>
<feature type="region of interest" description="Disordered" evidence="11">
    <location>
        <begin position="66"/>
        <end position="93"/>
    </location>
</feature>
<dbReference type="InterPro" id="IPR019575">
    <property type="entry name" value="Nuop51_4Fe4S-bd"/>
</dbReference>
<dbReference type="SMART" id="SM00928">
    <property type="entry name" value="NADH_4Fe-4S"/>
    <property type="match status" value="1"/>
</dbReference>
<feature type="compositionally biased region" description="Basic and acidic residues" evidence="11">
    <location>
        <begin position="71"/>
        <end position="91"/>
    </location>
</feature>
<dbReference type="SUPFAM" id="SSF142984">
    <property type="entry name" value="Nqo1 middle domain-like"/>
    <property type="match status" value="1"/>
</dbReference>
<dbReference type="NCBIfam" id="NF010120">
    <property type="entry name" value="PRK13596.1"/>
    <property type="match status" value="1"/>
</dbReference>
<dbReference type="Pfam" id="PF10589">
    <property type="entry name" value="NADH_4Fe-4S"/>
    <property type="match status" value="1"/>
</dbReference>
<dbReference type="SUPFAM" id="SSF142019">
    <property type="entry name" value="Nqo1 FMN-binding domain-like"/>
    <property type="match status" value="1"/>
</dbReference>
<dbReference type="PROSITE" id="PS00645">
    <property type="entry name" value="COMPLEX1_51K_2"/>
    <property type="match status" value="1"/>
</dbReference>
<protein>
    <recommendedName>
        <fullName evidence="4">NADH-quinone oxidoreductase subunit F</fullName>
    </recommendedName>
    <alternativeName>
        <fullName evidence="9">NADH dehydrogenase I subunit F</fullName>
    </alternativeName>
    <alternativeName>
        <fullName evidence="10">NDH-1 subunit F</fullName>
    </alternativeName>
</protein>
<evidence type="ECO:0000256" key="7">
    <source>
        <dbReference type="ARBA" id="ARBA00023004"/>
    </source>
</evidence>
<evidence type="ECO:0000256" key="1">
    <source>
        <dbReference type="ARBA" id="ARBA00001917"/>
    </source>
</evidence>
<dbReference type="GO" id="GO:0010181">
    <property type="term" value="F:FMN binding"/>
    <property type="evidence" value="ECO:0007669"/>
    <property type="project" value="InterPro"/>
</dbReference>
<evidence type="ECO:0000256" key="10">
    <source>
        <dbReference type="ARBA" id="ARBA00032787"/>
    </source>
</evidence>
<keyword evidence="6" id="KW-0479">Metal-binding</keyword>
<comment type="cofactor">
    <cofactor evidence="2">
        <name>[4Fe-4S] cluster</name>
        <dbReference type="ChEBI" id="CHEBI:49883"/>
    </cofactor>
</comment>
<gene>
    <name evidence="13" type="primary">nuoF</name>
    <name evidence="13" type="ORF">FKG94_20060</name>
</gene>
<dbReference type="SUPFAM" id="SSF140490">
    <property type="entry name" value="Nqo1C-terminal domain-like"/>
    <property type="match status" value="1"/>
</dbReference>
<keyword evidence="5" id="KW-0004">4Fe-4S</keyword>
<proteinExistence type="inferred from homology"/>
<keyword evidence="7" id="KW-0408">Iron</keyword>
<dbReference type="AlphaFoldDB" id="A0A545T1T4"/>
<feature type="domain" description="NADH-ubiquinone oxidoreductase 51kDa subunit iron-sulphur binding" evidence="12">
    <location>
        <begin position="345"/>
        <end position="390"/>
    </location>
</feature>
<dbReference type="Gene3D" id="3.40.50.11540">
    <property type="entry name" value="NADH-ubiquinone oxidoreductase 51kDa subunit"/>
    <property type="match status" value="1"/>
</dbReference>
<evidence type="ECO:0000256" key="9">
    <source>
        <dbReference type="ARBA" id="ARBA00031578"/>
    </source>
</evidence>
<evidence type="ECO:0000313" key="13">
    <source>
        <dbReference type="EMBL" id="TQV71184.1"/>
    </source>
</evidence>
<evidence type="ECO:0000256" key="6">
    <source>
        <dbReference type="ARBA" id="ARBA00022723"/>
    </source>
</evidence>
<comment type="similarity">
    <text evidence="3">Belongs to the complex I 51 kDa subunit family.</text>
</comment>
<evidence type="ECO:0000256" key="5">
    <source>
        <dbReference type="ARBA" id="ARBA00022485"/>
    </source>
</evidence>
<accession>A0A545T1T4</accession>
<dbReference type="InterPro" id="IPR037225">
    <property type="entry name" value="Nuo51_FMN-bd_sf"/>
</dbReference>
<dbReference type="InterPro" id="IPR011538">
    <property type="entry name" value="Nuo51_FMN-bd"/>
</dbReference>
<dbReference type="FunFam" id="3.40.50.11540:FF:000001">
    <property type="entry name" value="NADH dehydrogenase [ubiquinone] flavoprotein 1, mitochondrial"/>
    <property type="match status" value="1"/>
</dbReference>
<dbReference type="Pfam" id="PF10531">
    <property type="entry name" value="SLBB"/>
    <property type="match status" value="1"/>
</dbReference>
<dbReference type="Gene3D" id="1.20.1440.230">
    <property type="entry name" value="NADH-ubiquinone oxidoreductase 51kDa subunit, iron-sulphur binding domain"/>
    <property type="match status" value="1"/>
</dbReference>
<keyword evidence="14" id="KW-1185">Reference proteome</keyword>
<dbReference type="RefSeq" id="WP_142928726.1">
    <property type="nucleotide sequence ID" value="NZ_ML660100.1"/>
</dbReference>
<dbReference type="GO" id="GO:0008137">
    <property type="term" value="F:NADH dehydrogenase (ubiquinone) activity"/>
    <property type="evidence" value="ECO:0007669"/>
    <property type="project" value="InterPro"/>
</dbReference>
<dbReference type="GO" id="GO:0046872">
    <property type="term" value="F:metal ion binding"/>
    <property type="evidence" value="ECO:0007669"/>
    <property type="project" value="UniProtKB-KW"/>
</dbReference>
<dbReference type="Pfam" id="PF01512">
    <property type="entry name" value="Complex1_51K"/>
    <property type="match status" value="1"/>
</dbReference>
<sequence length="483" mass="52662">MITRPLTRHIDLSRPPYDLAQYEDAGGYSGARKVITGMTPAEGLQLLKDSGLRGRGGAGFPTGMKWSFVPMDKDNKGDKDKKGDKDGDKAPRPKYIVANADEMEPGTFKDRLLMEGCPHLLVEGMLVGGYILQADIGYIFIRGEYVEAAQLLNAAIAECRKKGYLGKHILGGDWSFELHVHTSAGRYICGEETALLNSLEGKRATPRAKPPFPQVSGLWGKPTIVNNVETLCNLPPIIEHGADWFKQLSLTGDAGTKLYGVSGRVNNPGCWELPMGTTARTLIEEHAGGMCDGYQLKTFLPGGGSTPLLLPEHLDTPMDYTEIGKLGSRLGTGTMIVIDDQVDFIGALKNLEHFFSQESCGFCTPCRDGLPWVEKALDNLEHGRGSRADLDWLKRATWMLNMGNTFCAHAPGAMGPLESALKYFPDEFEQRLAQSAARRKSVTEQTAPPDSPLEAPLPNSPLKTHLPNSPLKTHLPNSPLKAP</sequence>
<name>A0A545T1T4_9GAMM</name>
<evidence type="ECO:0000313" key="14">
    <source>
        <dbReference type="Proteomes" id="UP000319732"/>
    </source>
</evidence>